<dbReference type="PANTHER" id="PTHR12138">
    <property type="entry name" value="PRIMATE-EXPANDED PROTEIN FAMILY"/>
    <property type="match status" value="1"/>
</dbReference>
<dbReference type="Proteomes" id="UP000233100">
    <property type="component" value="Chromosome 8"/>
</dbReference>
<proteinExistence type="predicted"/>
<reference evidence="1" key="3">
    <citation type="submission" date="2025-09" db="UniProtKB">
        <authorList>
            <consortium name="Ensembl"/>
        </authorList>
    </citation>
    <scope>IDENTIFICATION</scope>
</reference>
<dbReference type="PANTHER" id="PTHR12138:SF152">
    <property type="entry name" value="C2H2-TYPE DOMAIN-CONTAINING PROTEIN"/>
    <property type="match status" value="1"/>
</dbReference>
<accession>A0A7N9CWC9</accession>
<evidence type="ECO:0000313" key="1">
    <source>
        <dbReference type="Ensembl" id="ENSMFAP00000053918.1"/>
    </source>
</evidence>
<keyword evidence="2" id="KW-1185">Reference proteome</keyword>
<organism evidence="1 2">
    <name type="scientific">Macaca fascicularis</name>
    <name type="common">Crab-eating macaque</name>
    <name type="synonym">Cynomolgus monkey</name>
    <dbReference type="NCBI Taxonomy" id="9541"/>
    <lineage>
        <taxon>Eukaryota</taxon>
        <taxon>Metazoa</taxon>
        <taxon>Chordata</taxon>
        <taxon>Craniata</taxon>
        <taxon>Vertebrata</taxon>
        <taxon>Euteleostomi</taxon>
        <taxon>Mammalia</taxon>
        <taxon>Eutheria</taxon>
        <taxon>Euarchontoglires</taxon>
        <taxon>Primates</taxon>
        <taxon>Haplorrhini</taxon>
        <taxon>Catarrhini</taxon>
        <taxon>Cercopithecidae</taxon>
        <taxon>Cercopithecinae</taxon>
        <taxon>Macaca</taxon>
    </lineage>
</organism>
<dbReference type="GeneTree" id="ENSGT01150000286943"/>
<sequence length="114" mass="12049">FFFSFSFFLRWSLALLPRLECNGATSAHCNLCLSDSSDSPASASQGAGITGTHDNAWLIFVFLVEMGLHQVGQAGLELLTSGDLPASASQSAGITGVSHRAQPCANFLRICAQK</sequence>
<reference evidence="1 2" key="1">
    <citation type="submission" date="2013-03" db="EMBL/GenBank/DDBJ databases">
        <authorList>
            <person name="Warren W."/>
            <person name="Wilson R.K."/>
        </authorList>
    </citation>
    <scope>NUCLEOTIDE SEQUENCE</scope>
</reference>
<dbReference type="PRINTS" id="PR02045">
    <property type="entry name" value="F138DOMAIN"/>
</dbReference>
<reference evidence="1" key="2">
    <citation type="submission" date="2025-08" db="UniProtKB">
        <authorList>
            <consortium name="Ensembl"/>
        </authorList>
    </citation>
    <scope>IDENTIFICATION</scope>
</reference>
<evidence type="ECO:0000313" key="2">
    <source>
        <dbReference type="Proteomes" id="UP000233100"/>
    </source>
</evidence>
<dbReference type="Ensembl" id="ENSMFAT00000076539.1">
    <property type="protein sequence ID" value="ENSMFAP00000053918.1"/>
    <property type="gene ID" value="ENSMFAG00000062252.1"/>
</dbReference>
<name>A0A7N9CWC9_MACFA</name>
<protein>
    <submittedName>
        <fullName evidence="1">Uncharacterized protein</fullName>
    </submittedName>
</protein>
<dbReference type="AlphaFoldDB" id="A0A7N9CWC9"/>